<dbReference type="InterPro" id="IPR001509">
    <property type="entry name" value="Epimerase_deHydtase"/>
</dbReference>
<dbReference type="InterPro" id="IPR036291">
    <property type="entry name" value="NAD(P)-bd_dom_sf"/>
</dbReference>
<evidence type="ECO:0000313" key="3">
    <source>
        <dbReference type="EMBL" id="PPQ34586.1"/>
    </source>
</evidence>
<dbReference type="Pfam" id="PF01370">
    <property type="entry name" value="Epimerase"/>
    <property type="match status" value="1"/>
</dbReference>
<organism evidence="3 4">
    <name type="scientific">Rhodopila globiformis</name>
    <name type="common">Rhodopseudomonas globiformis</name>
    <dbReference type="NCBI Taxonomy" id="1071"/>
    <lineage>
        <taxon>Bacteria</taxon>
        <taxon>Pseudomonadati</taxon>
        <taxon>Pseudomonadota</taxon>
        <taxon>Alphaproteobacteria</taxon>
        <taxon>Acetobacterales</taxon>
        <taxon>Acetobacteraceae</taxon>
        <taxon>Rhodopila</taxon>
    </lineage>
</organism>
<evidence type="ECO:0000313" key="4">
    <source>
        <dbReference type="Proteomes" id="UP000239724"/>
    </source>
</evidence>
<accession>A0A2S6NIW2</accession>
<keyword evidence="1" id="KW-0520">NAD</keyword>
<dbReference type="OrthoDB" id="9801785at2"/>
<evidence type="ECO:0000259" key="2">
    <source>
        <dbReference type="Pfam" id="PF01370"/>
    </source>
</evidence>
<sequence>MKVLVTGCAGFIGYHVAEALLARGDSVVGLDCLNDYYDVRLKQARLERLRRQAGFAFHHLDIADKDAVRAVITGNDDIVGIVHLAAQAGVRYSLVDPYAYVHSNVMGHVVMLEAARRLGRLRHMVFASTSSVYGLNTEMPFRETDRVDTPVSLYAATKRADELMGHAYAHLFGLKLTGLRFFTVYGPWGRPDMAYFSFAKAIMAGEPITLYEEGRLRRDFTYIDDIVAGVVGALDRPPEDPCPPRLLNIGNHQVEEVRELVHLLEESLGRKAIIRSAPKPAVDVEATYAAIDAIHTLTGFTPSTPLSLGVPRFVAWFREWQAKISVG</sequence>
<dbReference type="EMBL" id="NHRY01000100">
    <property type="protein sequence ID" value="PPQ34586.1"/>
    <property type="molecule type" value="Genomic_DNA"/>
</dbReference>
<reference evidence="3 4" key="1">
    <citation type="journal article" date="2018" name="Arch. Microbiol.">
        <title>New insights into the metabolic potential of the phototrophic purple bacterium Rhodopila globiformis DSM 161(T) from its draft genome sequence and evidence for a vanadium-dependent nitrogenase.</title>
        <authorList>
            <person name="Imhoff J.F."/>
            <person name="Rahn T."/>
            <person name="Kunzel S."/>
            <person name="Neulinger S.C."/>
        </authorList>
    </citation>
    <scope>NUCLEOTIDE SEQUENCE [LARGE SCALE GENOMIC DNA]</scope>
    <source>
        <strain evidence="3 4">DSM 161</strain>
    </source>
</reference>
<dbReference type="RefSeq" id="WP_104518759.1">
    <property type="nucleotide sequence ID" value="NZ_NHRY01000100.1"/>
</dbReference>
<comment type="caution">
    <text evidence="3">The sequence shown here is derived from an EMBL/GenBank/DDBJ whole genome shotgun (WGS) entry which is preliminary data.</text>
</comment>
<feature type="domain" description="NAD-dependent epimerase/dehydratase" evidence="2">
    <location>
        <begin position="3"/>
        <end position="250"/>
    </location>
</feature>
<protein>
    <submittedName>
        <fullName evidence="3">Protein CapI</fullName>
    </submittedName>
</protein>
<proteinExistence type="predicted"/>
<keyword evidence="4" id="KW-1185">Reference proteome</keyword>
<evidence type="ECO:0000256" key="1">
    <source>
        <dbReference type="ARBA" id="ARBA00023027"/>
    </source>
</evidence>
<dbReference type="AlphaFoldDB" id="A0A2S6NIW2"/>
<name>A0A2S6NIW2_RHOGL</name>
<gene>
    <name evidence="3" type="ORF">CCS01_10255</name>
</gene>
<dbReference type="SUPFAM" id="SSF51735">
    <property type="entry name" value="NAD(P)-binding Rossmann-fold domains"/>
    <property type="match status" value="1"/>
</dbReference>
<dbReference type="PRINTS" id="PR01713">
    <property type="entry name" value="NUCEPIMERASE"/>
</dbReference>
<dbReference type="Proteomes" id="UP000239724">
    <property type="component" value="Unassembled WGS sequence"/>
</dbReference>
<dbReference type="Gene3D" id="3.40.50.720">
    <property type="entry name" value="NAD(P)-binding Rossmann-like Domain"/>
    <property type="match status" value="1"/>
</dbReference>
<dbReference type="PANTHER" id="PTHR43574">
    <property type="entry name" value="EPIMERASE-RELATED"/>
    <property type="match status" value="1"/>
</dbReference>